<keyword evidence="2 5" id="KW-0812">Transmembrane</keyword>
<evidence type="ECO:0000256" key="1">
    <source>
        <dbReference type="ARBA" id="ARBA00004141"/>
    </source>
</evidence>
<dbReference type="GO" id="GO:0000324">
    <property type="term" value="C:fungal-type vacuole"/>
    <property type="evidence" value="ECO:0007669"/>
    <property type="project" value="TreeGrafter"/>
</dbReference>
<comment type="subcellular location">
    <subcellularLocation>
        <location evidence="1">Membrane</location>
        <topology evidence="1">Multi-pass membrane protein</topology>
    </subcellularLocation>
</comment>
<evidence type="ECO:0000256" key="2">
    <source>
        <dbReference type="ARBA" id="ARBA00022692"/>
    </source>
</evidence>
<evidence type="ECO:0000256" key="4">
    <source>
        <dbReference type="ARBA" id="ARBA00023136"/>
    </source>
</evidence>
<feature type="transmembrane region" description="Helical" evidence="5">
    <location>
        <begin position="131"/>
        <end position="152"/>
    </location>
</feature>
<dbReference type="PANTHER" id="PTHR31465:SF9">
    <property type="entry name" value="SPHINGOID LONG-CHAIN BASE TRANSPORTER RSB1"/>
    <property type="match status" value="1"/>
</dbReference>
<proteinExistence type="predicted"/>
<evidence type="ECO:0000256" key="5">
    <source>
        <dbReference type="SAM" id="Phobius"/>
    </source>
</evidence>
<gene>
    <name evidence="6" type="ORF">PsYK624_022290</name>
</gene>
<dbReference type="OrthoDB" id="3358017at2759"/>
<reference evidence="6 7" key="1">
    <citation type="submission" date="2021-08" db="EMBL/GenBank/DDBJ databases">
        <title>Draft Genome Sequence of Phanerochaete sordida strain YK-624.</title>
        <authorList>
            <person name="Mori T."/>
            <person name="Dohra H."/>
            <person name="Suzuki T."/>
            <person name="Kawagishi H."/>
            <person name="Hirai H."/>
        </authorList>
    </citation>
    <scope>NUCLEOTIDE SEQUENCE [LARGE SCALE GENOMIC DNA]</scope>
    <source>
        <strain evidence="6 7">YK-624</strain>
    </source>
</reference>
<evidence type="ECO:0000256" key="3">
    <source>
        <dbReference type="ARBA" id="ARBA00022989"/>
    </source>
</evidence>
<feature type="transmembrane region" description="Helical" evidence="5">
    <location>
        <begin position="164"/>
        <end position="190"/>
    </location>
</feature>
<keyword evidence="7" id="KW-1185">Reference proteome</keyword>
<keyword evidence="4 5" id="KW-0472">Membrane</keyword>
<dbReference type="InterPro" id="IPR007568">
    <property type="entry name" value="RTA1"/>
</dbReference>
<evidence type="ECO:0000313" key="6">
    <source>
        <dbReference type="EMBL" id="GJE86149.1"/>
    </source>
</evidence>
<feature type="transmembrane region" description="Helical" evidence="5">
    <location>
        <begin position="54"/>
        <end position="73"/>
    </location>
</feature>
<dbReference type="GO" id="GO:0005886">
    <property type="term" value="C:plasma membrane"/>
    <property type="evidence" value="ECO:0007669"/>
    <property type="project" value="TreeGrafter"/>
</dbReference>
<name>A0A9P3G1W7_9APHY</name>
<dbReference type="Proteomes" id="UP000703269">
    <property type="component" value="Unassembled WGS sequence"/>
</dbReference>
<accession>A0A9P3G1W7</accession>
<feature type="transmembrane region" description="Helical" evidence="5">
    <location>
        <begin position="88"/>
        <end position="110"/>
    </location>
</feature>
<dbReference type="Pfam" id="PF04479">
    <property type="entry name" value="RTA1"/>
    <property type="match status" value="1"/>
</dbReference>
<organism evidence="6 7">
    <name type="scientific">Phanerochaete sordida</name>
    <dbReference type="NCBI Taxonomy" id="48140"/>
    <lineage>
        <taxon>Eukaryota</taxon>
        <taxon>Fungi</taxon>
        <taxon>Dikarya</taxon>
        <taxon>Basidiomycota</taxon>
        <taxon>Agaricomycotina</taxon>
        <taxon>Agaricomycetes</taxon>
        <taxon>Polyporales</taxon>
        <taxon>Phanerochaetaceae</taxon>
        <taxon>Phanerochaete</taxon>
    </lineage>
</organism>
<dbReference type="EMBL" id="BPQB01000003">
    <property type="protein sequence ID" value="GJE86149.1"/>
    <property type="molecule type" value="Genomic_DNA"/>
</dbReference>
<evidence type="ECO:0000313" key="7">
    <source>
        <dbReference type="Proteomes" id="UP000703269"/>
    </source>
</evidence>
<dbReference type="AlphaFoldDB" id="A0A9P3G1W7"/>
<feature type="transmembrane region" description="Helical" evidence="5">
    <location>
        <begin position="25"/>
        <end position="47"/>
    </location>
</feature>
<feature type="transmembrane region" description="Helical" evidence="5">
    <location>
        <begin position="227"/>
        <end position="245"/>
    </location>
</feature>
<feature type="transmembrane region" description="Helical" evidence="5">
    <location>
        <begin position="265"/>
        <end position="283"/>
    </location>
</feature>
<keyword evidence="3 5" id="KW-1133">Transmembrane helix</keyword>
<dbReference type="PANTHER" id="PTHR31465">
    <property type="entry name" value="PROTEIN RTA1-RELATED"/>
    <property type="match status" value="1"/>
</dbReference>
<comment type="caution">
    <text evidence="6">The sequence shown here is derived from an EMBL/GenBank/DDBJ whole genome shotgun (WGS) entry which is preliminary data.</text>
</comment>
<sequence>MPSTATSPSAVPSLTPSETSPYGYVPTRGVCIAFVVLFGFSALLHLVTAIRFRLWWLVPTACLMGAGEVIGWVGRLWSSMNVMEHTPFTMQIVCTILAPTPLLAAIFIIFTRMTQILGVRYSRLTPRWYTAVFLTCDIVALVIQGLGGGIAADAKTISTTNLGANVMLAGIVFQLVAMLAFSTLAAEYFYRFAKDRPIRGKDTSTANRDSVATAVNAPRPWDKRHKLMALGLTISTTFLIIRGIYRTIELGDGWNGKVLRTEVYFTVFDAAMVAVSTYSLNLLNPGVLLYSRHSVRDSEEDYQLGKMSP</sequence>
<protein>
    <submittedName>
        <fullName evidence="6">RTA1 domain-containing protein</fullName>
    </submittedName>
</protein>